<evidence type="ECO:0000256" key="5">
    <source>
        <dbReference type="SAM" id="Phobius"/>
    </source>
</evidence>
<gene>
    <name evidence="6" type="ORF">GCM10010517_57020</name>
</gene>
<dbReference type="Pfam" id="PF01040">
    <property type="entry name" value="UbiA"/>
    <property type="match status" value="1"/>
</dbReference>
<feature type="transmembrane region" description="Helical" evidence="5">
    <location>
        <begin position="253"/>
        <end position="271"/>
    </location>
</feature>
<keyword evidence="6" id="KW-0328">Glycosyltransferase</keyword>
<feature type="transmembrane region" description="Helical" evidence="5">
    <location>
        <begin position="131"/>
        <end position="150"/>
    </location>
</feature>
<evidence type="ECO:0000256" key="2">
    <source>
        <dbReference type="ARBA" id="ARBA00022692"/>
    </source>
</evidence>
<dbReference type="Proteomes" id="UP001500831">
    <property type="component" value="Unassembled WGS sequence"/>
</dbReference>
<dbReference type="GO" id="GO:0016757">
    <property type="term" value="F:glycosyltransferase activity"/>
    <property type="evidence" value="ECO:0007669"/>
    <property type="project" value="UniProtKB-KW"/>
</dbReference>
<feature type="transmembrane region" description="Helical" evidence="5">
    <location>
        <begin position="181"/>
        <end position="198"/>
    </location>
</feature>
<comment type="caution">
    <text evidence="6">The sequence shown here is derived from an EMBL/GenBank/DDBJ whole genome shotgun (WGS) entry which is preliminary data.</text>
</comment>
<dbReference type="InterPro" id="IPR050475">
    <property type="entry name" value="Prenyltransferase_related"/>
</dbReference>
<keyword evidence="4 5" id="KW-0472">Membrane</keyword>
<evidence type="ECO:0000313" key="6">
    <source>
        <dbReference type="EMBL" id="GAA2892490.1"/>
    </source>
</evidence>
<accession>A0ABN3W6S8</accession>
<evidence type="ECO:0000256" key="3">
    <source>
        <dbReference type="ARBA" id="ARBA00022989"/>
    </source>
</evidence>
<feature type="transmembrane region" description="Helical" evidence="5">
    <location>
        <begin position="100"/>
        <end position="125"/>
    </location>
</feature>
<keyword evidence="7" id="KW-1185">Reference proteome</keyword>
<name>A0ABN3W6S8_9ACTN</name>
<dbReference type="PANTHER" id="PTHR42723:SF1">
    <property type="entry name" value="CHLOROPHYLL SYNTHASE, CHLOROPLASTIC"/>
    <property type="match status" value="1"/>
</dbReference>
<keyword evidence="2 5" id="KW-0812">Transmembrane</keyword>
<organism evidence="6 7">
    <name type="scientific">Streptosporangium fragile</name>
    <dbReference type="NCBI Taxonomy" id="46186"/>
    <lineage>
        <taxon>Bacteria</taxon>
        <taxon>Bacillati</taxon>
        <taxon>Actinomycetota</taxon>
        <taxon>Actinomycetes</taxon>
        <taxon>Streptosporangiales</taxon>
        <taxon>Streptosporangiaceae</taxon>
        <taxon>Streptosporangium</taxon>
    </lineage>
</organism>
<feature type="transmembrane region" description="Helical" evidence="5">
    <location>
        <begin position="60"/>
        <end position="80"/>
    </location>
</feature>
<evidence type="ECO:0000313" key="7">
    <source>
        <dbReference type="Proteomes" id="UP001500831"/>
    </source>
</evidence>
<keyword evidence="3 5" id="KW-1133">Transmembrane helix</keyword>
<feature type="transmembrane region" description="Helical" evidence="5">
    <location>
        <begin position="291"/>
        <end position="308"/>
    </location>
</feature>
<keyword evidence="6" id="KW-0808">Transferase</keyword>
<dbReference type="InterPro" id="IPR044878">
    <property type="entry name" value="UbiA_sf"/>
</dbReference>
<protein>
    <submittedName>
        <fullName evidence="6">Decaprenyl-phosphate phosphoribosyltransferase</fullName>
    </submittedName>
</protein>
<dbReference type="PANTHER" id="PTHR42723">
    <property type="entry name" value="CHLOROPHYLL SYNTHASE"/>
    <property type="match status" value="1"/>
</dbReference>
<dbReference type="Gene3D" id="1.10.357.140">
    <property type="entry name" value="UbiA prenyltransferase"/>
    <property type="match status" value="1"/>
</dbReference>
<sequence>MADETATVRPPADPPAAVRVGAGTVAAGLLRACRPRQWLKNALVFAAPAAAGVLGSAAGLLGALIAFAAFCLAAGGAYLLNDVADVEADRRHPRKRYRPVAAGLVSVALARTAGVVLVAAAPAVAWLTGDWRLPAVVAGYLVLTFAYTFWLKHQVVVDLVAVAGCHVLRALAGAVAVGVPVTAWFLIVISLGSLQLVAGKREAELRARGGGDNGTRAILAAYTPGYLANVRAMSSGAMIVTYCLWALDEHPGLFYGLSIVPFVLIVLRHNLLVDRGVGEEPEELVLRDRPMLLSVALLLTLVLIGIYLS</sequence>
<evidence type="ECO:0000256" key="1">
    <source>
        <dbReference type="ARBA" id="ARBA00004141"/>
    </source>
</evidence>
<dbReference type="RefSeq" id="WP_344978037.1">
    <property type="nucleotide sequence ID" value="NZ_BAAAVI010000049.1"/>
</dbReference>
<comment type="subcellular location">
    <subcellularLocation>
        <location evidence="1">Membrane</location>
        <topology evidence="1">Multi-pass membrane protein</topology>
    </subcellularLocation>
</comment>
<dbReference type="EMBL" id="BAAAVI010000049">
    <property type="protein sequence ID" value="GAA2892490.1"/>
    <property type="molecule type" value="Genomic_DNA"/>
</dbReference>
<reference evidence="6 7" key="1">
    <citation type="journal article" date="2019" name="Int. J. Syst. Evol. Microbiol.">
        <title>The Global Catalogue of Microorganisms (GCM) 10K type strain sequencing project: providing services to taxonomists for standard genome sequencing and annotation.</title>
        <authorList>
            <consortium name="The Broad Institute Genomics Platform"/>
            <consortium name="The Broad Institute Genome Sequencing Center for Infectious Disease"/>
            <person name="Wu L."/>
            <person name="Ma J."/>
        </authorList>
    </citation>
    <scope>NUCLEOTIDE SEQUENCE [LARGE SCALE GENOMIC DNA]</scope>
    <source>
        <strain evidence="6 7">JCM 6242</strain>
    </source>
</reference>
<evidence type="ECO:0000256" key="4">
    <source>
        <dbReference type="ARBA" id="ARBA00023136"/>
    </source>
</evidence>
<dbReference type="InterPro" id="IPR000537">
    <property type="entry name" value="UbiA_prenyltransferase"/>
</dbReference>
<proteinExistence type="predicted"/>
<dbReference type="CDD" id="cd13963">
    <property type="entry name" value="PT_UbiA_2"/>
    <property type="match status" value="1"/>
</dbReference>
<dbReference type="NCBIfam" id="NF008978">
    <property type="entry name" value="PRK12324.1-4"/>
    <property type="match status" value="1"/>
</dbReference>